<accession>A0A934KBE0</accession>
<keyword evidence="4 7" id="KW-0812">Transmembrane</keyword>
<dbReference type="Gene3D" id="1.10.3720.10">
    <property type="entry name" value="MetI-like"/>
    <property type="match status" value="1"/>
</dbReference>
<keyword evidence="6 7" id="KW-0472">Membrane</keyword>
<evidence type="ECO:0000313" key="10">
    <source>
        <dbReference type="Proteomes" id="UP000620075"/>
    </source>
</evidence>
<dbReference type="AlphaFoldDB" id="A0A934KBE0"/>
<dbReference type="PROSITE" id="PS50928">
    <property type="entry name" value="ABC_TM1"/>
    <property type="match status" value="1"/>
</dbReference>
<dbReference type="EMBL" id="JAEKNQ010000036">
    <property type="protein sequence ID" value="MBJ7603384.1"/>
    <property type="molecule type" value="Genomic_DNA"/>
</dbReference>
<evidence type="ECO:0000313" key="9">
    <source>
        <dbReference type="EMBL" id="MBJ7603384.1"/>
    </source>
</evidence>
<dbReference type="InterPro" id="IPR035906">
    <property type="entry name" value="MetI-like_sf"/>
</dbReference>
<feature type="transmembrane region" description="Helical" evidence="7">
    <location>
        <begin position="12"/>
        <end position="30"/>
    </location>
</feature>
<feature type="transmembrane region" description="Helical" evidence="7">
    <location>
        <begin position="130"/>
        <end position="156"/>
    </location>
</feature>
<evidence type="ECO:0000256" key="1">
    <source>
        <dbReference type="ARBA" id="ARBA00004651"/>
    </source>
</evidence>
<dbReference type="InterPro" id="IPR000515">
    <property type="entry name" value="MetI-like"/>
</dbReference>
<dbReference type="PANTHER" id="PTHR43163">
    <property type="entry name" value="DIPEPTIDE TRANSPORT SYSTEM PERMEASE PROTEIN DPPB-RELATED"/>
    <property type="match status" value="1"/>
</dbReference>
<keyword evidence="2 7" id="KW-0813">Transport</keyword>
<name>A0A934KBE0_9BACT</name>
<comment type="similarity">
    <text evidence="7">Belongs to the binding-protein-dependent transport system permease family.</text>
</comment>
<dbReference type="RefSeq" id="WP_338179321.1">
    <property type="nucleotide sequence ID" value="NZ_JAEKNQ010000036.1"/>
</dbReference>
<protein>
    <submittedName>
        <fullName evidence="9">ABC transporter permease</fullName>
    </submittedName>
</protein>
<evidence type="ECO:0000259" key="8">
    <source>
        <dbReference type="PROSITE" id="PS50928"/>
    </source>
</evidence>
<reference evidence="9 10" key="1">
    <citation type="submission" date="2020-10" db="EMBL/GenBank/DDBJ databases">
        <title>Ca. Dormibacterota MAGs.</title>
        <authorList>
            <person name="Montgomery K."/>
        </authorList>
    </citation>
    <scope>NUCLEOTIDE SEQUENCE [LARGE SCALE GENOMIC DNA]</scope>
    <source>
        <strain evidence="9">SC8811_S16_3</strain>
    </source>
</reference>
<gene>
    <name evidence="9" type="ORF">JF888_09390</name>
</gene>
<evidence type="ECO:0000256" key="2">
    <source>
        <dbReference type="ARBA" id="ARBA00022448"/>
    </source>
</evidence>
<comment type="caution">
    <text evidence="9">The sequence shown here is derived from an EMBL/GenBank/DDBJ whole genome shotgun (WGS) entry which is preliminary data.</text>
</comment>
<keyword evidence="3" id="KW-1003">Cell membrane</keyword>
<dbReference type="Pfam" id="PF19300">
    <property type="entry name" value="BPD_transp_1_N"/>
    <property type="match status" value="1"/>
</dbReference>
<organism evidence="9 10">
    <name type="scientific">Candidatus Dormiibacter inghamiae</name>
    <dbReference type="NCBI Taxonomy" id="3127013"/>
    <lineage>
        <taxon>Bacteria</taxon>
        <taxon>Bacillati</taxon>
        <taxon>Candidatus Dormiibacterota</taxon>
        <taxon>Candidatus Dormibacteria</taxon>
        <taxon>Candidatus Dormibacterales</taxon>
        <taxon>Candidatus Dormibacteraceae</taxon>
        <taxon>Candidatus Dormiibacter</taxon>
    </lineage>
</organism>
<feature type="transmembrane region" description="Helical" evidence="7">
    <location>
        <begin position="103"/>
        <end position="123"/>
    </location>
</feature>
<proteinExistence type="inferred from homology"/>
<feature type="transmembrane region" description="Helical" evidence="7">
    <location>
        <begin position="285"/>
        <end position="307"/>
    </location>
</feature>
<evidence type="ECO:0000256" key="6">
    <source>
        <dbReference type="ARBA" id="ARBA00023136"/>
    </source>
</evidence>
<dbReference type="GO" id="GO:0005886">
    <property type="term" value="C:plasma membrane"/>
    <property type="evidence" value="ECO:0007669"/>
    <property type="project" value="UniProtKB-SubCell"/>
</dbReference>
<evidence type="ECO:0000256" key="4">
    <source>
        <dbReference type="ARBA" id="ARBA00022692"/>
    </source>
</evidence>
<dbReference type="Pfam" id="PF00528">
    <property type="entry name" value="BPD_transp_1"/>
    <property type="match status" value="1"/>
</dbReference>
<dbReference type="CDD" id="cd06261">
    <property type="entry name" value="TM_PBP2"/>
    <property type="match status" value="1"/>
</dbReference>
<evidence type="ECO:0000256" key="3">
    <source>
        <dbReference type="ARBA" id="ARBA00022475"/>
    </source>
</evidence>
<feature type="transmembrane region" description="Helical" evidence="7">
    <location>
        <begin position="176"/>
        <end position="200"/>
    </location>
</feature>
<keyword evidence="5 7" id="KW-1133">Transmembrane helix</keyword>
<dbReference type="InterPro" id="IPR045621">
    <property type="entry name" value="BPD_transp_1_N"/>
</dbReference>
<feature type="transmembrane region" description="Helical" evidence="7">
    <location>
        <begin position="239"/>
        <end position="265"/>
    </location>
</feature>
<dbReference type="PANTHER" id="PTHR43163:SF6">
    <property type="entry name" value="DIPEPTIDE TRANSPORT SYSTEM PERMEASE PROTEIN DPPB-RELATED"/>
    <property type="match status" value="1"/>
</dbReference>
<dbReference type="GO" id="GO:0071916">
    <property type="term" value="F:dipeptide transmembrane transporter activity"/>
    <property type="evidence" value="ECO:0007669"/>
    <property type="project" value="TreeGrafter"/>
</dbReference>
<evidence type="ECO:0000256" key="7">
    <source>
        <dbReference type="RuleBase" id="RU363032"/>
    </source>
</evidence>
<sequence>MVQYAALRLPSALLVLVLASVVIFGILRLTPGNPAVVLAGPDANPATITSIEHDLGLDQPLPVQYLRWVQGLVTGNLGHSYVLGAPIATLIARGAGNTLELTVGAMILALLLGLTLGILGATTRNRLAQFLLMVVNTVTFAVPTFISGVVLVLVFAVTIHLLPPGGQLSLLKDPSLGIQFLILPALCLALPVSAVVARFLQTSMRQVLQEDYIRAAVAKGLKRHLILLRHALPNALPPVITVLGIQVGQLLGGAVIVEAIFAWPGLGQLILHAVLSRDYLLVQDLLMLGVLVFIVLRTAAEILQAGLDPRIRLMG</sequence>
<comment type="subcellular location">
    <subcellularLocation>
        <location evidence="1 7">Cell membrane</location>
        <topology evidence="1 7">Multi-pass membrane protein</topology>
    </subcellularLocation>
</comment>
<evidence type="ECO:0000256" key="5">
    <source>
        <dbReference type="ARBA" id="ARBA00022989"/>
    </source>
</evidence>
<feature type="domain" description="ABC transmembrane type-1" evidence="8">
    <location>
        <begin position="95"/>
        <end position="304"/>
    </location>
</feature>
<dbReference type="Proteomes" id="UP000620075">
    <property type="component" value="Unassembled WGS sequence"/>
</dbReference>
<dbReference type="SUPFAM" id="SSF161098">
    <property type="entry name" value="MetI-like"/>
    <property type="match status" value="1"/>
</dbReference>